<dbReference type="PRINTS" id="PR00452">
    <property type="entry name" value="SH3DOMAIN"/>
</dbReference>
<feature type="region of interest" description="Disordered" evidence="5">
    <location>
        <begin position="174"/>
        <end position="205"/>
    </location>
</feature>
<evidence type="ECO:0000256" key="2">
    <source>
        <dbReference type="ARBA" id="ARBA00022999"/>
    </source>
</evidence>
<dbReference type="SMART" id="SM00326">
    <property type="entry name" value="SH3"/>
    <property type="match status" value="2"/>
</dbReference>
<feature type="domain" description="SH3" evidence="7">
    <location>
        <begin position="110"/>
        <end position="170"/>
    </location>
</feature>
<dbReference type="GO" id="GO:0009653">
    <property type="term" value="P:anatomical structure morphogenesis"/>
    <property type="evidence" value="ECO:0007669"/>
    <property type="project" value="UniProtKB-ARBA"/>
</dbReference>
<evidence type="ECO:0000256" key="5">
    <source>
        <dbReference type="SAM" id="MobiDB-lite"/>
    </source>
</evidence>
<dbReference type="Pfam" id="PF00017">
    <property type="entry name" value="SH2"/>
    <property type="match status" value="1"/>
</dbReference>
<dbReference type="EMBL" id="HBUF01673563">
    <property type="protein sequence ID" value="CAG6790907.1"/>
    <property type="molecule type" value="Transcribed_RNA"/>
</dbReference>
<dbReference type="SMART" id="SM00252">
    <property type="entry name" value="SH2"/>
    <property type="match status" value="1"/>
</dbReference>
<name>A0A8D9BX25_9HEMI</name>
<feature type="domain" description="SH2" evidence="6">
    <location>
        <begin position="15"/>
        <end position="108"/>
    </location>
</feature>
<dbReference type="GO" id="GO:0048468">
    <property type="term" value="P:cell development"/>
    <property type="evidence" value="ECO:0007669"/>
    <property type="project" value="UniProtKB-ARBA"/>
</dbReference>
<dbReference type="SUPFAM" id="SSF55550">
    <property type="entry name" value="SH2 domain"/>
    <property type="match status" value="1"/>
</dbReference>
<dbReference type="InterPro" id="IPR051184">
    <property type="entry name" value="Tyrosine-phos_adapter"/>
</dbReference>
<dbReference type="InterPro" id="IPR036860">
    <property type="entry name" value="SH2_dom_sf"/>
</dbReference>
<sequence>MKMTSTFDPHDTNSWYFGPLLRQEAQDILQREREGGVFLVRDSTSIAGDFVLCVKEDNKVSHYIINKITNLDNQVEYKIGERTFTDLPSLLEFYKLHYLDTTPLIRPVIRPVEKVIGKYDFDGNDPEDLPFRRNEILIIINKDEENWWTAKNSVGKIGSIPVPYVQQFVEGMSPTSFQSSTSNQRPPIRDLSRGEAPSRNPVQPVQPVPLQLPALYRVIQARVPCAYDNTALKLEVGDIIKVTKANFSGKWEGELNGKTGHFPFTHVEPVESSANTNGNGASPT</sequence>
<dbReference type="PROSITE" id="PS50001">
    <property type="entry name" value="SH2"/>
    <property type="match status" value="1"/>
</dbReference>
<dbReference type="Pfam" id="PF07653">
    <property type="entry name" value="SH3_2"/>
    <property type="match status" value="1"/>
</dbReference>
<dbReference type="PANTHER" id="PTHR19969:SF5">
    <property type="entry name" value="CRK-LIKE PROTEIN"/>
    <property type="match status" value="1"/>
</dbReference>
<dbReference type="GO" id="GO:0035591">
    <property type="term" value="F:signaling adaptor activity"/>
    <property type="evidence" value="ECO:0007669"/>
    <property type="project" value="TreeGrafter"/>
</dbReference>
<dbReference type="InterPro" id="IPR001452">
    <property type="entry name" value="SH3_domain"/>
</dbReference>
<evidence type="ECO:0000259" key="6">
    <source>
        <dbReference type="PROSITE" id="PS50001"/>
    </source>
</evidence>
<dbReference type="EMBL" id="HBUF01673566">
    <property type="protein sequence ID" value="CAG6790926.1"/>
    <property type="molecule type" value="Transcribed_RNA"/>
</dbReference>
<feature type="compositionally biased region" description="Polar residues" evidence="5">
    <location>
        <begin position="174"/>
        <end position="185"/>
    </location>
</feature>
<dbReference type="Pfam" id="PF00018">
    <property type="entry name" value="SH3_1"/>
    <property type="match status" value="1"/>
</dbReference>
<dbReference type="InterPro" id="IPR035457">
    <property type="entry name" value="CRK_SH3_N"/>
</dbReference>
<dbReference type="InterPro" id="IPR036028">
    <property type="entry name" value="SH3-like_dom_sf"/>
</dbReference>
<protein>
    <submittedName>
        <fullName evidence="8">Adapter molecule Crk</fullName>
    </submittedName>
</protein>
<dbReference type="PROSITE" id="PS50002">
    <property type="entry name" value="SH3"/>
    <property type="match status" value="2"/>
</dbReference>
<dbReference type="CDD" id="cd11758">
    <property type="entry name" value="SH3_CRK_N"/>
    <property type="match status" value="1"/>
</dbReference>
<evidence type="ECO:0000256" key="1">
    <source>
        <dbReference type="ARBA" id="ARBA00022443"/>
    </source>
</evidence>
<dbReference type="AlphaFoldDB" id="A0A8D9BX25"/>
<dbReference type="SUPFAM" id="SSF50044">
    <property type="entry name" value="SH3-domain"/>
    <property type="match status" value="2"/>
</dbReference>
<dbReference type="GO" id="GO:0030971">
    <property type="term" value="F:receptor tyrosine kinase binding"/>
    <property type="evidence" value="ECO:0007669"/>
    <property type="project" value="TreeGrafter"/>
</dbReference>
<dbReference type="GO" id="GO:0005737">
    <property type="term" value="C:cytoplasm"/>
    <property type="evidence" value="ECO:0007669"/>
    <property type="project" value="TreeGrafter"/>
</dbReference>
<keyword evidence="1 4" id="KW-0728">SH3 domain</keyword>
<keyword evidence="2 3" id="KW-0727">SH2 domain</keyword>
<dbReference type="PRINTS" id="PR00401">
    <property type="entry name" value="SH2DOMAIN"/>
</dbReference>
<dbReference type="EMBL" id="HBUF01201381">
    <property type="protein sequence ID" value="CAG6662045.1"/>
    <property type="molecule type" value="Transcribed_RNA"/>
</dbReference>
<dbReference type="CDD" id="cd09926">
    <property type="entry name" value="SH2_CRK_like"/>
    <property type="match status" value="1"/>
</dbReference>
<dbReference type="EMBL" id="HBUF01352239">
    <property type="protein sequence ID" value="CAG6714789.1"/>
    <property type="molecule type" value="Transcribed_RNA"/>
</dbReference>
<feature type="domain" description="SH3" evidence="7">
    <location>
        <begin position="211"/>
        <end position="272"/>
    </location>
</feature>
<dbReference type="EMBL" id="HBUF01673564">
    <property type="protein sequence ID" value="CAG6790914.1"/>
    <property type="molecule type" value="Transcribed_RNA"/>
</dbReference>
<dbReference type="InterPro" id="IPR000980">
    <property type="entry name" value="SH2"/>
</dbReference>
<dbReference type="EMBL" id="HBUF01352238">
    <property type="protein sequence ID" value="CAG6714788.1"/>
    <property type="molecule type" value="Transcribed_RNA"/>
</dbReference>
<accession>A0A8D9BX25</accession>
<dbReference type="EMBL" id="HBUF01673561">
    <property type="protein sequence ID" value="CAG6790896.1"/>
    <property type="molecule type" value="Transcribed_RNA"/>
</dbReference>
<evidence type="ECO:0000256" key="4">
    <source>
        <dbReference type="PROSITE-ProRule" id="PRU00192"/>
    </source>
</evidence>
<dbReference type="PANTHER" id="PTHR19969">
    <property type="entry name" value="SH2-SH3 ADAPTOR PROTEIN-RELATED"/>
    <property type="match status" value="1"/>
</dbReference>
<proteinExistence type="predicted"/>
<dbReference type="EMBL" id="HBUF01673560">
    <property type="protein sequence ID" value="CAG6790889.1"/>
    <property type="molecule type" value="Transcribed_RNA"/>
</dbReference>
<evidence type="ECO:0000256" key="3">
    <source>
        <dbReference type="PROSITE-ProRule" id="PRU00191"/>
    </source>
</evidence>
<organism evidence="8">
    <name type="scientific">Cacopsylla melanoneura</name>
    <dbReference type="NCBI Taxonomy" id="428564"/>
    <lineage>
        <taxon>Eukaryota</taxon>
        <taxon>Metazoa</taxon>
        <taxon>Ecdysozoa</taxon>
        <taxon>Arthropoda</taxon>
        <taxon>Hexapoda</taxon>
        <taxon>Insecta</taxon>
        <taxon>Pterygota</taxon>
        <taxon>Neoptera</taxon>
        <taxon>Paraneoptera</taxon>
        <taxon>Hemiptera</taxon>
        <taxon>Sternorrhyncha</taxon>
        <taxon>Psylloidea</taxon>
        <taxon>Psyllidae</taxon>
        <taxon>Psyllinae</taxon>
        <taxon>Cacopsylla</taxon>
    </lineage>
</organism>
<dbReference type="GO" id="GO:0007167">
    <property type="term" value="P:enzyme-linked receptor protein signaling pathway"/>
    <property type="evidence" value="ECO:0007669"/>
    <property type="project" value="TreeGrafter"/>
</dbReference>
<dbReference type="Gene3D" id="3.30.505.10">
    <property type="entry name" value="SH2 domain"/>
    <property type="match status" value="1"/>
</dbReference>
<evidence type="ECO:0000313" key="8">
    <source>
        <dbReference type="EMBL" id="CAG6790914.1"/>
    </source>
</evidence>
<evidence type="ECO:0000259" key="7">
    <source>
        <dbReference type="PROSITE" id="PS50002"/>
    </source>
</evidence>
<dbReference type="GO" id="GO:1902531">
    <property type="term" value="P:regulation of intracellular signal transduction"/>
    <property type="evidence" value="ECO:0007669"/>
    <property type="project" value="UniProtKB-ARBA"/>
</dbReference>
<reference evidence="8" key="1">
    <citation type="submission" date="2021-05" db="EMBL/GenBank/DDBJ databases">
        <authorList>
            <person name="Alioto T."/>
            <person name="Alioto T."/>
            <person name="Gomez Garrido J."/>
        </authorList>
    </citation>
    <scope>NUCLEOTIDE SEQUENCE</scope>
</reference>
<dbReference type="Gene3D" id="2.30.30.40">
    <property type="entry name" value="SH3 Domains"/>
    <property type="match status" value="2"/>
</dbReference>
<dbReference type="GO" id="GO:0016477">
    <property type="term" value="P:cell migration"/>
    <property type="evidence" value="ECO:0007669"/>
    <property type="project" value="TreeGrafter"/>
</dbReference>